<dbReference type="GO" id="GO:0005634">
    <property type="term" value="C:nucleus"/>
    <property type="evidence" value="ECO:0007669"/>
    <property type="project" value="TreeGrafter"/>
</dbReference>
<feature type="compositionally biased region" description="Basic and acidic residues" evidence="3">
    <location>
        <begin position="166"/>
        <end position="178"/>
    </location>
</feature>
<dbReference type="InterPro" id="IPR035979">
    <property type="entry name" value="RBD_domain_sf"/>
</dbReference>
<evidence type="ECO:0000256" key="1">
    <source>
        <dbReference type="ARBA" id="ARBA00022884"/>
    </source>
</evidence>
<feature type="compositionally biased region" description="Low complexity" evidence="3">
    <location>
        <begin position="234"/>
        <end position="249"/>
    </location>
</feature>
<feature type="domain" description="RRM" evidence="4">
    <location>
        <begin position="71"/>
        <end position="148"/>
    </location>
</feature>
<evidence type="ECO:0000256" key="2">
    <source>
        <dbReference type="PROSITE-ProRule" id="PRU00176"/>
    </source>
</evidence>
<feature type="compositionally biased region" description="Low complexity" evidence="3">
    <location>
        <begin position="179"/>
        <end position="194"/>
    </location>
</feature>
<reference evidence="6" key="1">
    <citation type="submission" date="2020-01" db="EMBL/GenBank/DDBJ databases">
        <authorList>
            <consortium name="DOE Joint Genome Institute"/>
            <person name="Haridas S."/>
            <person name="Albert R."/>
            <person name="Binder M."/>
            <person name="Bloem J."/>
            <person name="Labutti K."/>
            <person name="Salamov A."/>
            <person name="Andreopoulos B."/>
            <person name="Baker S.E."/>
            <person name="Barry K."/>
            <person name="Bills G."/>
            <person name="Bluhm B.H."/>
            <person name="Cannon C."/>
            <person name="Castanera R."/>
            <person name="Culley D.E."/>
            <person name="Daum C."/>
            <person name="Ezra D."/>
            <person name="Gonzalez J.B."/>
            <person name="Henrissat B."/>
            <person name="Kuo A."/>
            <person name="Liang C."/>
            <person name="Lipzen A."/>
            <person name="Lutzoni F."/>
            <person name="Magnuson J."/>
            <person name="Mondo S."/>
            <person name="Nolan M."/>
            <person name="Ohm R."/>
            <person name="Pangilinan J."/>
            <person name="Park H.-J."/>
            <person name="Ramirez L."/>
            <person name="Alfaro M."/>
            <person name="Sun H."/>
            <person name="Tritt A."/>
            <person name="Yoshinaga Y."/>
            <person name="Zwiers L.-H."/>
            <person name="Turgeon B.G."/>
            <person name="Goodwin S.B."/>
            <person name="Spatafora J.W."/>
            <person name="Crous P.W."/>
            <person name="Grigoriev I.V."/>
        </authorList>
    </citation>
    <scope>NUCLEOTIDE SEQUENCE</scope>
    <source>
        <strain evidence="6">CBS 342.82</strain>
    </source>
</reference>
<dbReference type="InterPro" id="IPR025715">
    <property type="entry name" value="FoP_C"/>
</dbReference>
<dbReference type="InterPro" id="IPR012677">
    <property type="entry name" value="Nucleotide-bd_a/b_plait_sf"/>
</dbReference>
<evidence type="ECO:0000256" key="3">
    <source>
        <dbReference type="SAM" id="MobiDB-lite"/>
    </source>
</evidence>
<dbReference type="SUPFAM" id="SSF54928">
    <property type="entry name" value="RNA-binding domain, RBD"/>
    <property type="match status" value="1"/>
</dbReference>
<dbReference type="InterPro" id="IPR051229">
    <property type="entry name" value="ALYREF_mRNA_export"/>
</dbReference>
<dbReference type="AlphaFoldDB" id="A0A6J3M3W1"/>
<organism evidence="6">
    <name type="scientific">Dissoconium aciculare CBS 342.82</name>
    <dbReference type="NCBI Taxonomy" id="1314786"/>
    <lineage>
        <taxon>Eukaryota</taxon>
        <taxon>Fungi</taxon>
        <taxon>Dikarya</taxon>
        <taxon>Ascomycota</taxon>
        <taxon>Pezizomycotina</taxon>
        <taxon>Dothideomycetes</taxon>
        <taxon>Dothideomycetidae</taxon>
        <taxon>Mycosphaerellales</taxon>
        <taxon>Dissoconiaceae</taxon>
        <taxon>Dissoconium</taxon>
    </lineage>
</organism>
<sequence>MAAVGNLDRTLESIAKDRKPARNNKPRRAVPARTAKATVAIGKGPSNGIQKAKAGKPTKVVAAPAKRGGESKIQVSGLPEDVSDAMLKDYFGTAVGPVKSVLVNYGPNGRSRGSATIIFSNPSSAARALELDGVRVDNRTLRVEVLTSSADLLTQVPVKTLSDRISKPKGAAVKEKTKPAAAAGKPGAAKGKVAGKTEGKGGKKSGRAGRPKAKTVDELDAEMADYFGGPTNGAASAAAQPAAAPAAAADTAMVDEVL</sequence>
<reference evidence="6" key="2">
    <citation type="submission" date="2020-04" db="EMBL/GenBank/DDBJ databases">
        <authorList>
            <consortium name="NCBI Genome Project"/>
        </authorList>
    </citation>
    <scope>NUCLEOTIDE SEQUENCE</scope>
    <source>
        <strain evidence="6">CBS 342.82</strain>
    </source>
</reference>
<dbReference type="Pfam" id="PF13865">
    <property type="entry name" value="FoP_duplication"/>
    <property type="match status" value="1"/>
</dbReference>
<evidence type="ECO:0000313" key="5">
    <source>
        <dbReference type="Proteomes" id="UP000504637"/>
    </source>
</evidence>
<feature type="compositionally biased region" description="Basic residues" evidence="3">
    <location>
        <begin position="21"/>
        <end position="30"/>
    </location>
</feature>
<feature type="region of interest" description="Disordered" evidence="3">
    <location>
        <begin position="1"/>
        <end position="35"/>
    </location>
</feature>
<feature type="compositionally biased region" description="Basic residues" evidence="3">
    <location>
        <begin position="202"/>
        <end position="213"/>
    </location>
</feature>
<dbReference type="Proteomes" id="UP000504637">
    <property type="component" value="Unplaced"/>
</dbReference>
<accession>A0A6J3M3W1</accession>
<gene>
    <name evidence="6" type="ORF">K489DRAFT_321426</name>
</gene>
<dbReference type="RefSeq" id="XP_033458643.1">
    <property type="nucleotide sequence ID" value="XM_033601548.1"/>
</dbReference>
<feature type="compositionally biased region" description="Basic and acidic residues" evidence="3">
    <location>
        <begin position="9"/>
        <end position="20"/>
    </location>
</feature>
<feature type="region of interest" description="Disordered" evidence="3">
    <location>
        <begin position="166"/>
        <end position="258"/>
    </location>
</feature>
<dbReference type="SMART" id="SM00360">
    <property type="entry name" value="RRM"/>
    <property type="match status" value="1"/>
</dbReference>
<keyword evidence="5" id="KW-1185">Reference proteome</keyword>
<dbReference type="Gene3D" id="3.30.70.330">
    <property type="match status" value="1"/>
</dbReference>
<dbReference type="Pfam" id="PF00076">
    <property type="entry name" value="RRM_1"/>
    <property type="match status" value="1"/>
</dbReference>
<keyword evidence="1 2" id="KW-0694">RNA-binding</keyword>
<dbReference type="PANTHER" id="PTHR19965:SF35">
    <property type="entry name" value="RNA ANNEALING PROTEIN YRA1"/>
    <property type="match status" value="1"/>
</dbReference>
<dbReference type="OrthoDB" id="346839at2759"/>
<dbReference type="PROSITE" id="PS50102">
    <property type="entry name" value="RRM"/>
    <property type="match status" value="1"/>
</dbReference>
<name>A0A6J3M3W1_9PEZI</name>
<dbReference type="GO" id="GO:0003729">
    <property type="term" value="F:mRNA binding"/>
    <property type="evidence" value="ECO:0007669"/>
    <property type="project" value="TreeGrafter"/>
</dbReference>
<reference evidence="6" key="3">
    <citation type="submission" date="2025-08" db="UniProtKB">
        <authorList>
            <consortium name="RefSeq"/>
        </authorList>
    </citation>
    <scope>IDENTIFICATION</scope>
    <source>
        <strain evidence="6">CBS 342.82</strain>
    </source>
</reference>
<evidence type="ECO:0000259" key="4">
    <source>
        <dbReference type="PROSITE" id="PS50102"/>
    </source>
</evidence>
<protein>
    <recommendedName>
        <fullName evidence="4">RRM domain-containing protein</fullName>
    </recommendedName>
</protein>
<dbReference type="PANTHER" id="PTHR19965">
    <property type="entry name" value="RNA AND EXPORT FACTOR BINDING PROTEIN"/>
    <property type="match status" value="1"/>
</dbReference>
<proteinExistence type="predicted"/>
<evidence type="ECO:0000313" key="6">
    <source>
        <dbReference type="RefSeq" id="XP_033458643.1"/>
    </source>
</evidence>
<dbReference type="GeneID" id="54359348"/>
<dbReference type="InterPro" id="IPR000504">
    <property type="entry name" value="RRM_dom"/>
</dbReference>